<evidence type="ECO:0000256" key="1">
    <source>
        <dbReference type="ARBA" id="ARBA00006817"/>
    </source>
</evidence>
<dbReference type="GO" id="GO:0006457">
    <property type="term" value="P:protein folding"/>
    <property type="evidence" value="ECO:0007669"/>
    <property type="project" value="TreeGrafter"/>
</dbReference>
<feature type="domain" description="Activator of Hsp90 ATPase AHSA1-like N-terminal" evidence="2">
    <location>
        <begin position="69"/>
        <end position="205"/>
    </location>
</feature>
<reference evidence="3 4" key="1">
    <citation type="journal article" date="2018" name="Mol. Plant">
        <title>The genome of Artemisia annua provides insight into the evolution of Asteraceae family and artemisinin biosynthesis.</title>
        <authorList>
            <person name="Shen Q."/>
            <person name="Zhang L."/>
            <person name="Liao Z."/>
            <person name="Wang S."/>
            <person name="Yan T."/>
            <person name="Shi P."/>
            <person name="Liu M."/>
            <person name="Fu X."/>
            <person name="Pan Q."/>
            <person name="Wang Y."/>
            <person name="Lv Z."/>
            <person name="Lu X."/>
            <person name="Zhang F."/>
            <person name="Jiang W."/>
            <person name="Ma Y."/>
            <person name="Chen M."/>
            <person name="Hao X."/>
            <person name="Li L."/>
            <person name="Tang Y."/>
            <person name="Lv G."/>
            <person name="Zhou Y."/>
            <person name="Sun X."/>
            <person name="Brodelius P.E."/>
            <person name="Rose J.K.C."/>
            <person name="Tang K."/>
        </authorList>
    </citation>
    <scope>NUCLEOTIDE SEQUENCE [LARGE SCALE GENOMIC DNA]</scope>
    <source>
        <strain evidence="4">cv. Huhao1</strain>
        <tissue evidence="3">Leaf</tissue>
    </source>
</reference>
<dbReference type="Pfam" id="PF09229">
    <property type="entry name" value="Aha1_N"/>
    <property type="match status" value="1"/>
</dbReference>
<dbReference type="STRING" id="35608.A0A2U1QBI0"/>
<dbReference type="InterPro" id="IPR036338">
    <property type="entry name" value="Aha1"/>
</dbReference>
<dbReference type="Proteomes" id="UP000245207">
    <property type="component" value="Unassembled WGS sequence"/>
</dbReference>
<comment type="similarity">
    <text evidence="1">Belongs to the AHA1 family.</text>
</comment>
<dbReference type="PANTHER" id="PTHR13009">
    <property type="entry name" value="HEAT SHOCK PROTEIN 90 HSP90 CO-CHAPERONE AHA-1"/>
    <property type="match status" value="1"/>
</dbReference>
<dbReference type="Gene3D" id="3.15.10.20">
    <property type="entry name" value="Activator of Hsp90 ATPase Aha1, N-terminal domain"/>
    <property type="match status" value="1"/>
</dbReference>
<dbReference type="GO" id="GO:0005829">
    <property type="term" value="C:cytosol"/>
    <property type="evidence" value="ECO:0007669"/>
    <property type="project" value="TreeGrafter"/>
</dbReference>
<protein>
    <submittedName>
        <fullName evidence="3">Activator of Hsp90 ATPase, N-terminal</fullName>
    </submittedName>
</protein>
<dbReference type="InterPro" id="IPR015310">
    <property type="entry name" value="AHSA1-like_N"/>
</dbReference>
<gene>
    <name evidence="3" type="ORF">CTI12_AA050970</name>
</gene>
<comment type="caution">
    <text evidence="3">The sequence shown here is derived from an EMBL/GenBank/DDBJ whole genome shotgun (WGS) entry which is preliminary data.</text>
</comment>
<evidence type="ECO:0000259" key="2">
    <source>
        <dbReference type="SMART" id="SM01000"/>
    </source>
</evidence>
<dbReference type="SMART" id="SM01000">
    <property type="entry name" value="Aha1_N"/>
    <property type="match status" value="1"/>
</dbReference>
<dbReference type="AlphaFoldDB" id="A0A2U1QBI0"/>
<keyword evidence="4" id="KW-1185">Reference proteome</keyword>
<proteinExistence type="inferred from homology"/>
<dbReference type="EMBL" id="PKPP01000247">
    <property type="protein sequence ID" value="PWA95366.1"/>
    <property type="molecule type" value="Genomic_DNA"/>
</dbReference>
<organism evidence="3 4">
    <name type="scientific">Artemisia annua</name>
    <name type="common">Sweet wormwood</name>
    <dbReference type="NCBI Taxonomy" id="35608"/>
    <lineage>
        <taxon>Eukaryota</taxon>
        <taxon>Viridiplantae</taxon>
        <taxon>Streptophyta</taxon>
        <taxon>Embryophyta</taxon>
        <taxon>Tracheophyta</taxon>
        <taxon>Spermatophyta</taxon>
        <taxon>Magnoliopsida</taxon>
        <taxon>eudicotyledons</taxon>
        <taxon>Gunneridae</taxon>
        <taxon>Pentapetalae</taxon>
        <taxon>asterids</taxon>
        <taxon>campanulids</taxon>
        <taxon>Asterales</taxon>
        <taxon>Asteraceae</taxon>
        <taxon>Asteroideae</taxon>
        <taxon>Anthemideae</taxon>
        <taxon>Artemisiinae</taxon>
        <taxon>Artemisia</taxon>
    </lineage>
</organism>
<sequence>MEGGGVVSSEKQNAESNATSSYTYWVREAKVDAAPLPVPRKLTAEDVSIESKASNHLGSAWNKAGTWEEKNLNKWATERIKELVLSVGSLEFSSGKAEVAEVSRCSGDAFQVTVRNKKRVGYTYEITVKVKGEWLVGEEKKTFKGNLDLAEFSFGELDDLQIEVKLTDDKDLLHQDKQRIRQDMKMFLKPIREKLLEFEAELKER</sequence>
<accession>A0A2U1QBI0</accession>
<dbReference type="SUPFAM" id="SSF103111">
    <property type="entry name" value="Activator of Hsp90 ATPase, Aha1"/>
    <property type="match status" value="1"/>
</dbReference>
<dbReference type="GO" id="GO:0001671">
    <property type="term" value="F:ATPase activator activity"/>
    <property type="evidence" value="ECO:0007669"/>
    <property type="project" value="InterPro"/>
</dbReference>
<name>A0A2U1QBI0_ARTAN</name>
<dbReference type="OrthoDB" id="567237at2759"/>
<dbReference type="PANTHER" id="PTHR13009:SF22">
    <property type="entry name" value="LD43819P"/>
    <property type="match status" value="1"/>
</dbReference>
<dbReference type="GO" id="GO:0051087">
    <property type="term" value="F:protein-folding chaperone binding"/>
    <property type="evidence" value="ECO:0007669"/>
    <property type="project" value="InterPro"/>
</dbReference>
<evidence type="ECO:0000313" key="3">
    <source>
        <dbReference type="EMBL" id="PWA95366.1"/>
    </source>
</evidence>
<evidence type="ECO:0000313" key="4">
    <source>
        <dbReference type="Proteomes" id="UP000245207"/>
    </source>
</evidence>